<sequence>MLFCRSSQNPCYYQAPKKAYTCFRRYGRRLEHGSTGLAYLLKRKASSMRCTFRSLARICPKERAFLLTVMEFDWMIVPPPLDVNIGYFLHRAWRSKL</sequence>
<name>A0AAV4HEC2_9GAST</name>
<comment type="caution">
    <text evidence="1">The sequence shown here is derived from an EMBL/GenBank/DDBJ whole genome shotgun (WGS) entry which is preliminary data.</text>
</comment>
<proteinExistence type="predicted"/>
<protein>
    <recommendedName>
        <fullName evidence="3">Cyclin N-terminal domain-containing protein</fullName>
    </recommendedName>
</protein>
<keyword evidence="2" id="KW-1185">Reference proteome</keyword>
<accession>A0AAV4HEC2</accession>
<evidence type="ECO:0000313" key="2">
    <source>
        <dbReference type="Proteomes" id="UP000762676"/>
    </source>
</evidence>
<dbReference type="EMBL" id="BMAT01012650">
    <property type="protein sequence ID" value="GFR96079.1"/>
    <property type="molecule type" value="Genomic_DNA"/>
</dbReference>
<evidence type="ECO:0008006" key="3">
    <source>
        <dbReference type="Google" id="ProtNLM"/>
    </source>
</evidence>
<gene>
    <name evidence="1" type="ORF">ElyMa_006289000</name>
</gene>
<dbReference type="Proteomes" id="UP000762676">
    <property type="component" value="Unassembled WGS sequence"/>
</dbReference>
<evidence type="ECO:0000313" key="1">
    <source>
        <dbReference type="EMBL" id="GFR96079.1"/>
    </source>
</evidence>
<dbReference type="AlphaFoldDB" id="A0AAV4HEC2"/>
<organism evidence="1 2">
    <name type="scientific">Elysia marginata</name>
    <dbReference type="NCBI Taxonomy" id="1093978"/>
    <lineage>
        <taxon>Eukaryota</taxon>
        <taxon>Metazoa</taxon>
        <taxon>Spiralia</taxon>
        <taxon>Lophotrochozoa</taxon>
        <taxon>Mollusca</taxon>
        <taxon>Gastropoda</taxon>
        <taxon>Heterobranchia</taxon>
        <taxon>Euthyneura</taxon>
        <taxon>Panpulmonata</taxon>
        <taxon>Sacoglossa</taxon>
        <taxon>Placobranchoidea</taxon>
        <taxon>Plakobranchidae</taxon>
        <taxon>Elysia</taxon>
    </lineage>
</organism>
<reference evidence="1 2" key="1">
    <citation type="journal article" date="2021" name="Elife">
        <title>Chloroplast acquisition without the gene transfer in kleptoplastic sea slugs, Plakobranchus ocellatus.</title>
        <authorList>
            <person name="Maeda T."/>
            <person name="Takahashi S."/>
            <person name="Yoshida T."/>
            <person name="Shimamura S."/>
            <person name="Takaki Y."/>
            <person name="Nagai Y."/>
            <person name="Toyoda A."/>
            <person name="Suzuki Y."/>
            <person name="Arimoto A."/>
            <person name="Ishii H."/>
            <person name="Satoh N."/>
            <person name="Nishiyama T."/>
            <person name="Hasebe M."/>
            <person name="Maruyama T."/>
            <person name="Minagawa J."/>
            <person name="Obokata J."/>
            <person name="Shigenobu S."/>
        </authorList>
    </citation>
    <scope>NUCLEOTIDE SEQUENCE [LARGE SCALE GENOMIC DNA]</scope>
</reference>